<dbReference type="AlphaFoldDB" id="A0A239MC50"/>
<keyword evidence="3" id="KW-0456">Lyase</keyword>
<keyword evidence="5" id="KW-1185">Reference proteome</keyword>
<name>A0A239MC50_9BACT</name>
<dbReference type="CDD" id="cd13634">
    <property type="entry name" value="PBP2_Sco4506"/>
    <property type="match status" value="1"/>
</dbReference>
<protein>
    <submittedName>
        <fullName evidence="4">Futalosine synthase</fullName>
    </submittedName>
</protein>
<sequence length="260" mass="28450">MYDFEHTDRLAERYTLNYTLPSQCAADLLAGRADLGLIPIAALTPELAVVPGCVIASLDRVRSIQLVIKQPYTLETVRTVAADNASRSSLAYSQILFRTFSANSPVYVSSPADPKAMLAQADAALLIGDPALLALEARAEIEAAVGPCTWLDIAHEWHTRLNLPWVAAVWAVRPESLTNVTAAQLIEDLHSSRTNGLAHIERIVETWTPRIAIAPATIREYLTHNLHYTLDEPCIAAIGAFRRLAAEAQALPPLPELRFL</sequence>
<dbReference type="Pfam" id="PF02621">
    <property type="entry name" value="VitK2_biosynth"/>
    <property type="match status" value="1"/>
</dbReference>
<keyword evidence="2" id="KW-0474">Menaquinone biosynthesis</keyword>
<evidence type="ECO:0000256" key="1">
    <source>
        <dbReference type="ARBA" id="ARBA00004863"/>
    </source>
</evidence>
<dbReference type="PANTHER" id="PTHR37690">
    <property type="entry name" value="CHORISMATE DEHYDRATASE"/>
    <property type="match status" value="1"/>
</dbReference>
<gene>
    <name evidence="4" type="ORF">SAMN05421770_11130</name>
</gene>
<evidence type="ECO:0000313" key="4">
    <source>
        <dbReference type="EMBL" id="SNT39604.1"/>
    </source>
</evidence>
<dbReference type="InterPro" id="IPR003773">
    <property type="entry name" value="Menaquinone_biosynth"/>
</dbReference>
<dbReference type="PANTHER" id="PTHR37690:SF1">
    <property type="entry name" value="CHORISMATE DEHYDRATASE"/>
    <property type="match status" value="1"/>
</dbReference>
<evidence type="ECO:0000313" key="5">
    <source>
        <dbReference type="Proteomes" id="UP000198356"/>
    </source>
</evidence>
<dbReference type="Gene3D" id="3.40.190.10">
    <property type="entry name" value="Periplasmic binding protein-like II"/>
    <property type="match status" value="2"/>
</dbReference>
<dbReference type="UniPathway" id="UPA00079"/>
<dbReference type="GO" id="GO:0009234">
    <property type="term" value="P:menaquinone biosynthetic process"/>
    <property type="evidence" value="ECO:0007669"/>
    <property type="project" value="UniProtKB-UniPathway"/>
</dbReference>
<comment type="pathway">
    <text evidence="1">Quinol/quinone metabolism; menaquinone biosynthesis.</text>
</comment>
<reference evidence="4 5" key="1">
    <citation type="submission" date="2017-06" db="EMBL/GenBank/DDBJ databases">
        <authorList>
            <person name="Kim H.J."/>
            <person name="Triplett B.A."/>
        </authorList>
    </citation>
    <scope>NUCLEOTIDE SEQUENCE [LARGE SCALE GENOMIC DNA]</scope>
    <source>
        <strain evidence="4 5">DSM 18704</strain>
    </source>
</reference>
<evidence type="ECO:0000256" key="3">
    <source>
        <dbReference type="ARBA" id="ARBA00023239"/>
    </source>
</evidence>
<dbReference type="Proteomes" id="UP000198356">
    <property type="component" value="Unassembled WGS sequence"/>
</dbReference>
<dbReference type="OrthoDB" id="9810112at2"/>
<accession>A0A239MC50</accession>
<dbReference type="EMBL" id="FZOU01000011">
    <property type="protein sequence ID" value="SNT39604.1"/>
    <property type="molecule type" value="Genomic_DNA"/>
</dbReference>
<dbReference type="SUPFAM" id="SSF53850">
    <property type="entry name" value="Periplasmic binding protein-like II"/>
    <property type="match status" value="1"/>
</dbReference>
<dbReference type="GO" id="GO:0016829">
    <property type="term" value="F:lyase activity"/>
    <property type="evidence" value="ECO:0007669"/>
    <property type="project" value="UniProtKB-KW"/>
</dbReference>
<organism evidence="4 5">
    <name type="scientific">Granulicella rosea</name>
    <dbReference type="NCBI Taxonomy" id="474952"/>
    <lineage>
        <taxon>Bacteria</taxon>
        <taxon>Pseudomonadati</taxon>
        <taxon>Acidobacteriota</taxon>
        <taxon>Terriglobia</taxon>
        <taxon>Terriglobales</taxon>
        <taxon>Acidobacteriaceae</taxon>
        <taxon>Granulicella</taxon>
    </lineage>
</organism>
<dbReference type="InterPro" id="IPR030868">
    <property type="entry name" value="MqnA"/>
</dbReference>
<evidence type="ECO:0000256" key="2">
    <source>
        <dbReference type="ARBA" id="ARBA00022428"/>
    </source>
</evidence>
<proteinExistence type="predicted"/>